<keyword evidence="6" id="KW-0251">Elongation factor</keyword>
<dbReference type="PANTHER" id="PTHR30437:SF4">
    <property type="entry name" value="TRANSCRIPTION ELONGATION FACTOR GREA"/>
    <property type="match status" value="1"/>
</dbReference>
<dbReference type="GO" id="GO:0003677">
    <property type="term" value="F:DNA binding"/>
    <property type="evidence" value="ECO:0007669"/>
    <property type="project" value="InterPro"/>
</dbReference>
<reference evidence="7" key="1">
    <citation type="submission" date="2017-09" db="EMBL/GenBank/DDBJ databases">
        <title>Depth-based differentiation of microbial function through sediment-hosted aquifers and enrichment of novel symbionts in the deep terrestrial subsurface.</title>
        <authorList>
            <person name="Probst A.J."/>
            <person name="Ladd B."/>
            <person name="Jarett J.K."/>
            <person name="Geller-Mcgrath D.E."/>
            <person name="Sieber C.M.K."/>
            <person name="Emerson J.B."/>
            <person name="Anantharaman K."/>
            <person name="Thomas B.C."/>
            <person name="Malmstrom R."/>
            <person name="Stieglmeier M."/>
            <person name="Klingl A."/>
            <person name="Woyke T."/>
            <person name="Ryan C.M."/>
            <person name="Banfield J.F."/>
        </authorList>
    </citation>
    <scope>NUCLEOTIDE SEQUENCE [LARGE SCALE GENOMIC DNA]</scope>
</reference>
<dbReference type="GO" id="GO:0032784">
    <property type="term" value="P:regulation of DNA-templated transcription elongation"/>
    <property type="evidence" value="ECO:0007669"/>
    <property type="project" value="InterPro"/>
</dbReference>
<name>A0A2M8F0U5_9BACT</name>
<proteinExistence type="inferred from homology"/>
<comment type="caution">
    <text evidence="6">The sequence shown here is derived from an EMBL/GenBank/DDBJ whole genome shotgun (WGS) entry which is preliminary data.</text>
</comment>
<dbReference type="PANTHER" id="PTHR30437">
    <property type="entry name" value="TRANSCRIPTION ELONGATION FACTOR GREA"/>
    <property type="match status" value="1"/>
</dbReference>
<evidence type="ECO:0000256" key="2">
    <source>
        <dbReference type="ARBA" id="ARBA00023015"/>
    </source>
</evidence>
<evidence type="ECO:0000259" key="5">
    <source>
        <dbReference type="Pfam" id="PF03449"/>
    </source>
</evidence>
<dbReference type="EMBL" id="PFRZ01000057">
    <property type="protein sequence ID" value="PJC32923.1"/>
    <property type="molecule type" value="Genomic_DNA"/>
</dbReference>
<evidence type="ECO:0000313" key="6">
    <source>
        <dbReference type="EMBL" id="PJC32923.1"/>
    </source>
</evidence>
<keyword evidence="3" id="KW-0804">Transcription</keyword>
<dbReference type="PROSITE" id="PS00830">
    <property type="entry name" value="GREAB_2"/>
    <property type="match status" value="1"/>
</dbReference>
<dbReference type="AlphaFoldDB" id="A0A2M8F0U5"/>
<evidence type="ECO:0000256" key="1">
    <source>
        <dbReference type="ARBA" id="ARBA00008213"/>
    </source>
</evidence>
<gene>
    <name evidence="6" type="ORF">CO048_04035</name>
</gene>
<dbReference type="InterPro" id="IPR023459">
    <property type="entry name" value="Tscrpt_elong_fac_GreA/B_fam"/>
</dbReference>
<dbReference type="GO" id="GO:0070063">
    <property type="term" value="F:RNA polymerase binding"/>
    <property type="evidence" value="ECO:0007669"/>
    <property type="project" value="InterPro"/>
</dbReference>
<dbReference type="GO" id="GO:0003746">
    <property type="term" value="F:translation elongation factor activity"/>
    <property type="evidence" value="ECO:0007669"/>
    <property type="project" value="UniProtKB-KW"/>
</dbReference>
<dbReference type="Pfam" id="PF01272">
    <property type="entry name" value="GreA_GreB"/>
    <property type="match status" value="1"/>
</dbReference>
<comment type="similarity">
    <text evidence="1">Belongs to the GreA/GreB family.</text>
</comment>
<dbReference type="GO" id="GO:0006354">
    <property type="term" value="P:DNA-templated transcription elongation"/>
    <property type="evidence" value="ECO:0007669"/>
    <property type="project" value="TreeGrafter"/>
</dbReference>
<feature type="domain" description="Transcription elongation factor GreA/GreB C-terminal" evidence="4">
    <location>
        <begin position="39"/>
        <end position="107"/>
    </location>
</feature>
<evidence type="ECO:0000259" key="4">
    <source>
        <dbReference type="Pfam" id="PF01272"/>
    </source>
</evidence>
<feature type="non-terminal residue" evidence="6">
    <location>
        <position position="1"/>
    </location>
</feature>
<dbReference type="InterPro" id="IPR018151">
    <property type="entry name" value="TF_GreA/GreB_CS"/>
</dbReference>
<dbReference type="SUPFAM" id="SSF46557">
    <property type="entry name" value="GreA transcript cleavage protein, N-terminal domain"/>
    <property type="match status" value="1"/>
</dbReference>
<dbReference type="Gene3D" id="1.10.287.180">
    <property type="entry name" value="Transcription elongation factor, GreA/GreB, N-terminal domain"/>
    <property type="match status" value="1"/>
</dbReference>
<organism evidence="6 7">
    <name type="scientific">Candidatus Roizmanbacteria bacterium CG_4_9_14_0_2_um_filter_35_15</name>
    <dbReference type="NCBI Taxonomy" id="1974836"/>
    <lineage>
        <taxon>Bacteria</taxon>
        <taxon>Candidatus Roizmaniibacteriota</taxon>
    </lineage>
</organism>
<dbReference type="InterPro" id="IPR022691">
    <property type="entry name" value="Tscrpt_elong_fac_GreA/B_N"/>
</dbReference>
<dbReference type="Pfam" id="PF03449">
    <property type="entry name" value="GreA_GreB_N"/>
    <property type="match status" value="1"/>
</dbReference>
<keyword evidence="6" id="KW-0648">Protein biosynthesis</keyword>
<feature type="non-terminal residue" evidence="6">
    <location>
        <position position="107"/>
    </location>
</feature>
<feature type="domain" description="Transcription elongation factor GreA/GreB N-terminal" evidence="5">
    <location>
        <begin position="1"/>
        <end position="32"/>
    </location>
</feature>
<dbReference type="InterPro" id="IPR036953">
    <property type="entry name" value="GreA/GreB_C_sf"/>
</dbReference>
<dbReference type="Proteomes" id="UP000230580">
    <property type="component" value="Unassembled WGS sequence"/>
</dbReference>
<sequence>SENSEYNAAKEGLAFVEGRIQEIEEILKTAQVVENQNNNHQVEVGTSVLVEIDGKKELFQIVGDFEADPLNKKLSHTSPIGQALVGKKVGDWVEVEVPAGKIKYKIV</sequence>
<dbReference type="InterPro" id="IPR001437">
    <property type="entry name" value="Tscrpt_elong_fac_GreA/B_C"/>
</dbReference>
<accession>A0A2M8F0U5</accession>
<dbReference type="Gene3D" id="3.10.50.30">
    <property type="entry name" value="Transcription elongation factor, GreA/GreB, C-terminal domain"/>
    <property type="match status" value="1"/>
</dbReference>
<keyword evidence="2" id="KW-0805">Transcription regulation</keyword>
<dbReference type="InterPro" id="IPR036805">
    <property type="entry name" value="Tscrpt_elong_fac_GreA/B_N_sf"/>
</dbReference>
<dbReference type="SUPFAM" id="SSF54534">
    <property type="entry name" value="FKBP-like"/>
    <property type="match status" value="1"/>
</dbReference>
<evidence type="ECO:0000313" key="7">
    <source>
        <dbReference type="Proteomes" id="UP000230580"/>
    </source>
</evidence>
<evidence type="ECO:0000256" key="3">
    <source>
        <dbReference type="ARBA" id="ARBA00023163"/>
    </source>
</evidence>
<protein>
    <submittedName>
        <fullName evidence="6">Transcription elongation factor GreA</fullName>
    </submittedName>
</protein>